<keyword evidence="6" id="KW-1185">Reference proteome</keyword>
<gene>
    <name evidence="2" type="primary">lapB</name>
    <name evidence="5" type="ORF">EV670_0671</name>
</gene>
<feature type="binding site" evidence="2">
    <location>
        <position position="371"/>
    </location>
    <ligand>
        <name>Fe cation</name>
        <dbReference type="ChEBI" id="CHEBI:24875"/>
    </ligand>
</feature>
<dbReference type="GO" id="GO:0005506">
    <property type="term" value="F:iron ion binding"/>
    <property type="evidence" value="ECO:0007669"/>
    <property type="project" value="UniProtKB-UniRule"/>
</dbReference>
<keyword evidence="2" id="KW-0408">Iron</keyword>
<dbReference type="Pfam" id="PF13432">
    <property type="entry name" value="TPR_16"/>
    <property type="match status" value="1"/>
</dbReference>
<proteinExistence type="inferred from homology"/>
<sequence>MDSELPWVTFALIGVMLAFAAGWIGSRLDIRQWKREQSDSPKAYYKGLNLLLNEQQDKAIDAFIEAMQQDPGTAELHFALGNLFRRRGEYERAVRVHEYLLARSDLPEADRHRARHGLAQDFMKAGLFDRAEAAFRELDGTAFATDARLELLNLYERTRDWRAAIDSARKLEAAGAGSFATRIAHHWCEIAEEADARQRPDEADAALAEARAVAPQAPRPLILAGQRLAAAGRHAEALALWNELFALQPGAVSLVAAEYAASALAAGDPAAARERLAALQARQPSSDTLAALLGLEPDAAARSTRLQQALKQQPTLSTAAALLKENAATADPGDKTQAEQLAQVVGARAKPQQRYRCAACGFEAQHYFWQCPGCQTWDSYPPVRLDDQ</sequence>
<dbReference type="Gene3D" id="1.25.40.10">
    <property type="entry name" value="Tetratricopeptide repeat domain"/>
    <property type="match status" value="2"/>
</dbReference>
<dbReference type="RefSeq" id="WP_130430387.1">
    <property type="nucleotide sequence ID" value="NZ_SHKP01000004.1"/>
</dbReference>
<reference evidence="5 6" key="1">
    <citation type="submission" date="2019-02" db="EMBL/GenBank/DDBJ databases">
        <title>Genomic Encyclopedia of Type Strains, Phase IV (KMG-IV): sequencing the most valuable type-strain genomes for metagenomic binning, comparative biology and taxonomic classification.</title>
        <authorList>
            <person name="Goeker M."/>
        </authorList>
    </citation>
    <scope>NUCLEOTIDE SEQUENCE [LARGE SCALE GENOMIC DNA]</scope>
    <source>
        <strain evidence="5 6">DSM 19570</strain>
    </source>
</reference>
<dbReference type="GO" id="GO:0046890">
    <property type="term" value="P:regulation of lipid biosynthetic process"/>
    <property type="evidence" value="ECO:0007669"/>
    <property type="project" value="UniProtKB-UniRule"/>
</dbReference>
<dbReference type="EMBL" id="SHKP01000004">
    <property type="protein sequence ID" value="RZU02643.1"/>
    <property type="molecule type" value="Genomic_DNA"/>
</dbReference>
<keyword evidence="2 3" id="KW-0472">Membrane</keyword>
<dbReference type="GO" id="GO:0008653">
    <property type="term" value="P:lipopolysaccharide metabolic process"/>
    <property type="evidence" value="ECO:0007669"/>
    <property type="project" value="InterPro"/>
</dbReference>
<keyword evidence="2" id="KW-0802">TPR repeat</keyword>
<keyword evidence="2" id="KW-0997">Cell inner membrane</keyword>
<protein>
    <recommendedName>
        <fullName evidence="2">Lipopolysaccharide assembly protein B</fullName>
    </recommendedName>
</protein>
<feature type="transmembrane region" description="Helical" evidence="3">
    <location>
        <begin position="6"/>
        <end position="25"/>
    </location>
</feature>
<dbReference type="AlphaFoldDB" id="A0A4Q7W0V6"/>
<dbReference type="InterPro" id="IPR030865">
    <property type="entry name" value="LapB"/>
</dbReference>
<feature type="binding site" evidence="2">
    <location>
        <position position="360"/>
    </location>
    <ligand>
        <name>Fe cation</name>
        <dbReference type="ChEBI" id="CHEBI:24875"/>
    </ligand>
</feature>
<feature type="binding site" evidence="2">
    <location>
        <position position="357"/>
    </location>
    <ligand>
        <name>Fe cation</name>
        <dbReference type="ChEBI" id="CHEBI:24875"/>
    </ligand>
</feature>
<comment type="subcellular location">
    <subcellularLocation>
        <location evidence="2">Cell inner membrane</location>
        <topology evidence="2">Single-pass membrane protein</topology>
        <orientation evidence="2">Cytoplasmic side</orientation>
    </subcellularLocation>
</comment>
<dbReference type="InterPro" id="IPR011990">
    <property type="entry name" value="TPR-like_helical_dom_sf"/>
</dbReference>
<evidence type="ECO:0000256" key="1">
    <source>
        <dbReference type="ARBA" id="ARBA00022723"/>
    </source>
</evidence>
<dbReference type="NCBIfam" id="NF008755">
    <property type="entry name" value="PRK11788.1-3"/>
    <property type="match status" value="1"/>
</dbReference>
<dbReference type="GO" id="GO:0009898">
    <property type="term" value="C:cytoplasmic side of plasma membrane"/>
    <property type="evidence" value="ECO:0007669"/>
    <property type="project" value="UniProtKB-UniRule"/>
</dbReference>
<keyword evidence="2" id="KW-1003">Cell membrane</keyword>
<comment type="similarity">
    <text evidence="2">Belongs to the LapB family.</text>
</comment>
<dbReference type="Proteomes" id="UP000293671">
    <property type="component" value="Unassembled WGS sequence"/>
</dbReference>
<dbReference type="HAMAP" id="MF_00994">
    <property type="entry name" value="LPS_assembly_LapB"/>
    <property type="match status" value="1"/>
</dbReference>
<feature type="domain" description="LapB rubredoxin metal binding" evidence="4">
    <location>
        <begin position="355"/>
        <end position="379"/>
    </location>
</feature>
<dbReference type="InterPro" id="IPR041166">
    <property type="entry name" value="Rubredoxin_2"/>
</dbReference>
<keyword evidence="2 3" id="KW-0812">Transmembrane</keyword>
<comment type="caution">
    <text evidence="5">The sequence shown here is derived from an EMBL/GenBank/DDBJ whole genome shotgun (WGS) entry which is preliminary data.</text>
</comment>
<keyword evidence="2" id="KW-0677">Repeat</keyword>
<dbReference type="OrthoDB" id="507476at2"/>
<evidence type="ECO:0000256" key="3">
    <source>
        <dbReference type="SAM" id="Phobius"/>
    </source>
</evidence>
<evidence type="ECO:0000313" key="5">
    <source>
        <dbReference type="EMBL" id="RZU02643.1"/>
    </source>
</evidence>
<name>A0A4Q7W0V6_9BURK</name>
<evidence type="ECO:0000259" key="4">
    <source>
        <dbReference type="Pfam" id="PF18073"/>
    </source>
</evidence>
<keyword evidence="1 2" id="KW-0479">Metal-binding</keyword>
<organism evidence="5 6">
    <name type="scientific">Rivibacter subsaxonicus</name>
    <dbReference type="NCBI Taxonomy" id="457575"/>
    <lineage>
        <taxon>Bacteria</taxon>
        <taxon>Pseudomonadati</taxon>
        <taxon>Pseudomonadota</taxon>
        <taxon>Betaproteobacteria</taxon>
        <taxon>Burkholderiales</taxon>
        <taxon>Rivibacter</taxon>
    </lineage>
</organism>
<evidence type="ECO:0000256" key="2">
    <source>
        <dbReference type="HAMAP-Rule" id="MF_00994"/>
    </source>
</evidence>
<feature type="topological domain" description="Cytoplasmic" evidence="2">
    <location>
        <begin position="27"/>
        <end position="388"/>
    </location>
</feature>
<evidence type="ECO:0000313" key="6">
    <source>
        <dbReference type="Proteomes" id="UP000293671"/>
    </source>
</evidence>
<feature type="binding site" evidence="2">
    <location>
        <position position="374"/>
    </location>
    <ligand>
        <name>Fe cation</name>
        <dbReference type="ChEBI" id="CHEBI:24875"/>
    </ligand>
</feature>
<comment type="function">
    <text evidence="2">Modulates cellular lipopolysaccharide (LPS) levels by regulating LpxC, which is involved in lipid A biosynthesis. May act by modulating the proteolytic activity of FtsH towards LpxC. May also coordinate assembly of proteins involved in LPS synthesis at the plasma membrane.</text>
</comment>
<accession>A0A4Q7W0V6</accession>
<dbReference type="Pfam" id="PF18073">
    <property type="entry name" value="Zn_ribbon_LapB"/>
    <property type="match status" value="1"/>
</dbReference>
<dbReference type="SUPFAM" id="SSF48452">
    <property type="entry name" value="TPR-like"/>
    <property type="match status" value="2"/>
</dbReference>
<keyword evidence="2 3" id="KW-1133">Transmembrane helix</keyword>